<sequence>MDTNALKKFAQSARNLLIDQVTARLDMVLAEGAAARREHPKAIAKLEAAANSNRAHVIEQAAYTWFNRFTALRFMDVTGLTNPRVVSPADGATRPEILAEAMAGNLPDRARPEIAEYLNGTRPAHDGQAEAYRLLLIHACNEWHAAMPYMFERADMLDRAEDYTELLMPDDLLSPDSILARLREVMTEEACQDVEIIGWLYQFYISEKKDQVFAGLKKNQKITAENIPAATQLFTPHWIVRYLVENSLGRLWLLNRPQSNLAAKMDYYIAPEDPETDFLKITRPEDIRICDPACGSGHMLTYAFDLLYEIYAEEGHDAAEIPGLILKHNLTGIEIDDRAGALAAFALSMKAAAKLGRRRFLRMEEKPDIVVLQDVRFTPAEMQDVAAVVGKDLFTDELRETLGQFDQAKNFGSLIVPKLRDPAETLRVVEARDFGSDLLLKEVQARVMAVLRMAEALSSKYHVVVANPPYMGNGGMNAQLKSMLASQYNASKADLMTAFIDRSQTVTLRNGYIASVTLDAWMFLASFEKFRSNLLKKSSIAQLTHIGWNCFPEGHTYNRGVAFVILNGKRDCAGDYINLADASATTGKGALFLAKREANETISLGAHDFQTIPGTPIAYWLSGQLRSAFVSGKRINSIARAAKGLVTANNERFVRDWTEVNLAGIKFGANSRSEAKDSQCTWFPYAKGGPVRRWYGNLESVVNWYNDGYEIQNTLTDDGARVRATNFNLDRIFLPGISWTVVTSSDLSFRMVGAGYLFDAAAGVCQANSFDANLGLLSFLNSKVAHKILESINPTINLHPGYLEALPINDTLGPEPPMTENWLLDVQLASAVFRADQAAIWVTDLGIPAKYEAAVREHAEFYRSGKRLDALREIERERPSQSANDVRRKMLAVCAGADGDLDTVIEAMLAELAEDRDDALRLIDRVGLAEFFWKEVSTRYGYTPDIPDFQDFAITLFSSAWARAMGEAAPLNTDAALMFRRWSASRRWGEAFEKLSGDYQDVLKIRDNLASRDFRTLMPHDHFEEVDRRIVVAIVEGLARQSLPATDVLKWVRDRRQSHWYSRYADVYQAIGYATEFQQVLAEADLTMSSLPDGVKRYSASWFRLDQLYRKFIYHMQKSGQAGLLSALYDAVENRYTTNFVLKLNDAWQDQIARLTDWTIPGFRRQMEFYHEEVAYFRRLDTPQKVVVIISDALRYEVAEEALREIRKLNRFDAELKPMIGALPSYTQLGMAALLPHRQLAIRDDNDLVLLDGESTMGAAAREKALAAGRAGDRVKVLAAKDFMNLGSSEGKDLFRDHDILYLYHNQIDAIGDKLATEENVPAAAETAIEDLVKLVRKLTSANFSNILITADHGFLWQHKALEESGFALSEPEGEIVTRNRRYVIGRGLNSSGGMKKFSAAQLGLEGEQDILIPNSINRLRVKGSGSRFVHGGASLQEIVLPVLRVGKQRKEDVGQVSVQIIPPARAQITTGQIQVTFYQAEPVTEKQQPRQVHAAIFADDGSLISDEAELEFDFASENPRERELSRGFLLTKAADAYNNQTVFLKLRTRIGKTSHFEDHASQPLLLKRGISTDFDF</sequence>
<dbReference type="InterPro" id="IPR017850">
    <property type="entry name" value="Alkaline_phosphatase_core_sf"/>
</dbReference>
<keyword evidence="4" id="KW-0949">S-adenosyl-L-methionine</keyword>
<keyword evidence="3" id="KW-0808">Transferase</keyword>
<proteinExistence type="predicted"/>
<dbReference type="InterPro" id="IPR011639">
    <property type="entry name" value="MethylTrfase_TaqI-like_dom"/>
</dbReference>
<evidence type="ECO:0000313" key="8">
    <source>
        <dbReference type="Proteomes" id="UP000323956"/>
    </source>
</evidence>
<dbReference type="RefSeq" id="WP_149766717.1">
    <property type="nucleotide sequence ID" value="NZ_FTMK01000033.1"/>
</dbReference>
<dbReference type="Proteomes" id="UP000323956">
    <property type="component" value="Unassembled WGS sequence"/>
</dbReference>
<reference evidence="7 8" key="1">
    <citation type="submission" date="2017-01" db="EMBL/GenBank/DDBJ databases">
        <authorList>
            <person name="Varghese N."/>
            <person name="Submissions S."/>
        </authorList>
    </citation>
    <scope>NUCLEOTIDE SEQUENCE [LARGE SCALE GENOMIC DNA]</scope>
    <source>
        <strain evidence="7 8">ATCC 700171</strain>
    </source>
</reference>
<dbReference type="InterPro" id="IPR050953">
    <property type="entry name" value="N4_N6_ade-DNA_methylase"/>
</dbReference>
<dbReference type="Pfam" id="PF08665">
    <property type="entry name" value="PglZ"/>
    <property type="match status" value="1"/>
</dbReference>
<evidence type="ECO:0000256" key="1">
    <source>
        <dbReference type="ARBA" id="ARBA00011900"/>
    </source>
</evidence>
<feature type="domain" description="Type II methyltransferase M.TaqI-like" evidence="6">
    <location>
        <begin position="328"/>
        <end position="547"/>
    </location>
</feature>
<dbReference type="SUPFAM" id="SSF53649">
    <property type="entry name" value="Alkaline phosphatase-like"/>
    <property type="match status" value="1"/>
</dbReference>
<evidence type="ECO:0000259" key="6">
    <source>
        <dbReference type="Pfam" id="PF07669"/>
    </source>
</evidence>
<dbReference type="PRINTS" id="PR00507">
    <property type="entry name" value="N12N6MTFRASE"/>
</dbReference>
<name>A0A1N6ZCR6_9RHOB</name>
<evidence type="ECO:0000256" key="2">
    <source>
        <dbReference type="ARBA" id="ARBA00022603"/>
    </source>
</evidence>
<dbReference type="GO" id="GO:0003676">
    <property type="term" value="F:nucleic acid binding"/>
    <property type="evidence" value="ECO:0007669"/>
    <property type="project" value="InterPro"/>
</dbReference>
<dbReference type="InterPro" id="IPR002052">
    <property type="entry name" value="DNA_methylase_N6_adenine_CS"/>
</dbReference>
<dbReference type="InterPro" id="IPR014060">
    <property type="entry name" value="PglZ"/>
</dbReference>
<organism evidence="7 8">
    <name type="scientific">Paracoccus thiocyanatus</name>
    <dbReference type="NCBI Taxonomy" id="34006"/>
    <lineage>
        <taxon>Bacteria</taxon>
        <taxon>Pseudomonadati</taxon>
        <taxon>Pseudomonadota</taxon>
        <taxon>Alphaproteobacteria</taxon>
        <taxon>Rhodobacterales</taxon>
        <taxon>Paracoccaceae</taxon>
        <taxon>Paracoccus</taxon>
    </lineage>
</organism>
<evidence type="ECO:0000313" key="7">
    <source>
        <dbReference type="EMBL" id="SIR24589.1"/>
    </source>
</evidence>
<dbReference type="GO" id="GO:0032259">
    <property type="term" value="P:methylation"/>
    <property type="evidence" value="ECO:0007669"/>
    <property type="project" value="UniProtKB-KW"/>
</dbReference>
<dbReference type="NCBIfam" id="TIGR02687">
    <property type="entry name" value="BREX-1 system phosphatase PglZ type A"/>
    <property type="match status" value="1"/>
</dbReference>
<dbReference type="PANTHER" id="PTHR33841:SF1">
    <property type="entry name" value="DNA METHYLTRANSFERASE A"/>
    <property type="match status" value="1"/>
</dbReference>
<dbReference type="GO" id="GO:0009007">
    <property type="term" value="F:site-specific DNA-methyltransferase (adenine-specific) activity"/>
    <property type="evidence" value="ECO:0007669"/>
    <property type="project" value="UniProtKB-EC"/>
</dbReference>
<dbReference type="InterPro" id="IPR047939">
    <property type="entry name" value="BREX_1_PglX"/>
</dbReference>
<comment type="catalytic activity">
    <reaction evidence="5">
        <text>a 2'-deoxyadenosine in DNA + S-adenosyl-L-methionine = an N(6)-methyl-2'-deoxyadenosine in DNA + S-adenosyl-L-homocysteine + H(+)</text>
        <dbReference type="Rhea" id="RHEA:15197"/>
        <dbReference type="Rhea" id="RHEA-COMP:12418"/>
        <dbReference type="Rhea" id="RHEA-COMP:12419"/>
        <dbReference type="ChEBI" id="CHEBI:15378"/>
        <dbReference type="ChEBI" id="CHEBI:57856"/>
        <dbReference type="ChEBI" id="CHEBI:59789"/>
        <dbReference type="ChEBI" id="CHEBI:90615"/>
        <dbReference type="ChEBI" id="CHEBI:90616"/>
        <dbReference type="EC" id="2.1.1.72"/>
    </reaction>
</comment>
<dbReference type="OrthoDB" id="9806213at2"/>
<evidence type="ECO:0000256" key="3">
    <source>
        <dbReference type="ARBA" id="ARBA00022679"/>
    </source>
</evidence>
<gene>
    <name evidence="7" type="ORF">SAMN05421641_13311</name>
</gene>
<dbReference type="EMBL" id="FTMK01000033">
    <property type="protein sequence ID" value="SIR24589.1"/>
    <property type="molecule type" value="Genomic_DNA"/>
</dbReference>
<dbReference type="InterPro" id="IPR029063">
    <property type="entry name" value="SAM-dependent_MTases_sf"/>
</dbReference>
<dbReference type="NCBIfam" id="NF033452">
    <property type="entry name" value="BREX_1_MTaseX"/>
    <property type="match status" value="1"/>
</dbReference>
<evidence type="ECO:0000256" key="5">
    <source>
        <dbReference type="ARBA" id="ARBA00047942"/>
    </source>
</evidence>
<dbReference type="SUPFAM" id="SSF53335">
    <property type="entry name" value="S-adenosyl-L-methionine-dependent methyltransferases"/>
    <property type="match status" value="1"/>
</dbReference>
<protein>
    <recommendedName>
        <fullName evidence="1">site-specific DNA-methyltransferase (adenine-specific)</fullName>
        <ecNumber evidence="1">2.1.1.72</ecNumber>
    </recommendedName>
</protein>
<dbReference type="GO" id="GO:0006304">
    <property type="term" value="P:DNA modification"/>
    <property type="evidence" value="ECO:0007669"/>
    <property type="project" value="InterPro"/>
</dbReference>
<keyword evidence="2" id="KW-0489">Methyltransferase</keyword>
<dbReference type="EC" id="2.1.1.72" evidence="1"/>
<accession>A0A1N6ZCR6</accession>
<evidence type="ECO:0000256" key="4">
    <source>
        <dbReference type="ARBA" id="ARBA00022691"/>
    </source>
</evidence>
<dbReference type="Gene3D" id="3.40.50.150">
    <property type="entry name" value="Vaccinia Virus protein VP39"/>
    <property type="match status" value="1"/>
</dbReference>
<dbReference type="PROSITE" id="PS00092">
    <property type="entry name" value="N6_MTASE"/>
    <property type="match status" value="1"/>
</dbReference>
<dbReference type="Pfam" id="PF07669">
    <property type="entry name" value="Eco57I"/>
    <property type="match status" value="1"/>
</dbReference>
<dbReference type="PANTHER" id="PTHR33841">
    <property type="entry name" value="DNA METHYLTRANSFERASE YEEA-RELATED"/>
    <property type="match status" value="1"/>
</dbReference>